<proteinExistence type="predicted"/>
<name>A0A0N4WFL1_HAEPC</name>
<dbReference type="WBParaSite" id="HPLM_0000951401-mRNA-1">
    <property type="protein sequence ID" value="HPLM_0000951401-mRNA-1"/>
    <property type="gene ID" value="HPLM_0000951401"/>
</dbReference>
<organism evidence="3">
    <name type="scientific">Haemonchus placei</name>
    <name type="common">Barber's pole worm</name>
    <dbReference type="NCBI Taxonomy" id="6290"/>
    <lineage>
        <taxon>Eukaryota</taxon>
        <taxon>Metazoa</taxon>
        <taxon>Ecdysozoa</taxon>
        <taxon>Nematoda</taxon>
        <taxon>Chromadorea</taxon>
        <taxon>Rhabditida</taxon>
        <taxon>Rhabditina</taxon>
        <taxon>Rhabditomorpha</taxon>
        <taxon>Strongyloidea</taxon>
        <taxon>Trichostrongylidae</taxon>
        <taxon>Haemonchus</taxon>
    </lineage>
</organism>
<accession>A0A0N4WFL1</accession>
<evidence type="ECO:0000313" key="3">
    <source>
        <dbReference type="WBParaSite" id="HPLM_0000951401-mRNA-1"/>
    </source>
</evidence>
<evidence type="ECO:0000313" key="2">
    <source>
        <dbReference type="Proteomes" id="UP000268014"/>
    </source>
</evidence>
<dbReference type="EMBL" id="UZAF01017078">
    <property type="protein sequence ID" value="VDO37690.1"/>
    <property type="molecule type" value="Genomic_DNA"/>
</dbReference>
<dbReference type="AlphaFoldDB" id="A0A0N4WFL1"/>
<dbReference type="Proteomes" id="UP000268014">
    <property type="component" value="Unassembled WGS sequence"/>
</dbReference>
<reference evidence="3" key="1">
    <citation type="submission" date="2017-02" db="UniProtKB">
        <authorList>
            <consortium name="WormBaseParasite"/>
        </authorList>
    </citation>
    <scope>IDENTIFICATION</scope>
</reference>
<evidence type="ECO:0000313" key="1">
    <source>
        <dbReference type="EMBL" id="VDO37690.1"/>
    </source>
</evidence>
<sequence>MLRKFFGHNPSVLSHRYVCLETQRNDENLRGYTGLVNQQHAMAEFNDISPEQTECLLWICGLASSDNAYIWTSALSKMTHKPQTTLKELAAEI</sequence>
<dbReference type="OrthoDB" id="10440516at2759"/>
<reference evidence="1 2" key="2">
    <citation type="submission" date="2018-11" db="EMBL/GenBank/DDBJ databases">
        <authorList>
            <consortium name="Pathogen Informatics"/>
        </authorList>
    </citation>
    <scope>NUCLEOTIDE SEQUENCE [LARGE SCALE GENOMIC DNA]</scope>
    <source>
        <strain evidence="1 2">MHpl1</strain>
    </source>
</reference>
<protein>
    <submittedName>
        <fullName evidence="3">Retrotrans_gag domain-containing protein</fullName>
    </submittedName>
</protein>
<dbReference type="OMA" id="ECLLWIC"/>
<gene>
    <name evidence="1" type="ORF">HPLM_LOCUS9506</name>
</gene>
<keyword evidence="2" id="KW-1185">Reference proteome</keyword>